<dbReference type="SUPFAM" id="SSF54631">
    <property type="entry name" value="CBS-domain pair"/>
    <property type="match status" value="1"/>
</dbReference>
<evidence type="ECO:0000256" key="10">
    <source>
        <dbReference type="PROSITE-ProRule" id="PRU00703"/>
    </source>
</evidence>
<evidence type="ECO:0000256" key="2">
    <source>
        <dbReference type="ARBA" id="ARBA00022448"/>
    </source>
</evidence>
<dbReference type="Pfam" id="PF00654">
    <property type="entry name" value="Voltage_CLC"/>
    <property type="match status" value="1"/>
</dbReference>
<evidence type="ECO:0000256" key="9">
    <source>
        <dbReference type="ARBA" id="ARBA00023303"/>
    </source>
</evidence>
<keyword evidence="4 11" id="KW-1133">Transmembrane helix</keyword>
<feature type="domain" description="CBS" evidence="12">
    <location>
        <begin position="557"/>
        <end position="613"/>
    </location>
</feature>
<feature type="transmembrane region" description="Helical" evidence="11">
    <location>
        <begin position="370"/>
        <end position="389"/>
    </location>
</feature>
<gene>
    <name evidence="13" type="ORF">SAMN04488087_2311</name>
</gene>
<dbReference type="Pfam" id="PF00571">
    <property type="entry name" value="CBS"/>
    <property type="match status" value="1"/>
</dbReference>
<keyword evidence="6 11" id="KW-0472">Membrane</keyword>
<dbReference type="Proteomes" id="UP000185812">
    <property type="component" value="Unassembled WGS sequence"/>
</dbReference>
<feature type="transmembrane region" description="Helical" evidence="11">
    <location>
        <begin position="345"/>
        <end position="364"/>
    </location>
</feature>
<dbReference type="InterPro" id="IPR001807">
    <property type="entry name" value="ClC"/>
</dbReference>
<feature type="domain" description="CBS" evidence="12">
    <location>
        <begin position="488"/>
        <end position="548"/>
    </location>
</feature>
<dbReference type="Gene3D" id="3.10.580.10">
    <property type="entry name" value="CBS-domain"/>
    <property type="match status" value="1"/>
</dbReference>
<name>A0A1M6WFE5_9BACT</name>
<feature type="transmembrane region" description="Helical" evidence="11">
    <location>
        <begin position="36"/>
        <end position="55"/>
    </location>
</feature>
<keyword evidence="7" id="KW-0869">Chloride channel</keyword>
<evidence type="ECO:0000256" key="11">
    <source>
        <dbReference type="SAM" id="Phobius"/>
    </source>
</evidence>
<keyword evidence="9" id="KW-0407">Ion channel</keyword>
<keyword evidence="10" id="KW-0129">CBS domain</keyword>
<evidence type="ECO:0000256" key="5">
    <source>
        <dbReference type="ARBA" id="ARBA00023065"/>
    </source>
</evidence>
<evidence type="ECO:0000256" key="1">
    <source>
        <dbReference type="ARBA" id="ARBA00004141"/>
    </source>
</evidence>
<evidence type="ECO:0000256" key="4">
    <source>
        <dbReference type="ARBA" id="ARBA00022989"/>
    </source>
</evidence>
<feature type="transmembrane region" description="Helical" evidence="11">
    <location>
        <begin position="230"/>
        <end position="248"/>
    </location>
</feature>
<keyword evidence="5" id="KW-0406">Ion transport</keyword>
<reference evidence="14" key="1">
    <citation type="submission" date="2016-11" db="EMBL/GenBank/DDBJ databases">
        <authorList>
            <person name="Varghese N."/>
            <person name="Submissions S."/>
        </authorList>
    </citation>
    <scope>NUCLEOTIDE SEQUENCE [LARGE SCALE GENOMIC DNA]</scope>
    <source>
        <strain evidence="14">DSM 22212</strain>
    </source>
</reference>
<keyword evidence="14" id="KW-1185">Reference proteome</keyword>
<feature type="transmembrane region" description="Helical" evidence="11">
    <location>
        <begin position="310"/>
        <end position="333"/>
    </location>
</feature>
<dbReference type="PRINTS" id="PR00762">
    <property type="entry name" value="CLCHANNEL"/>
</dbReference>
<feature type="transmembrane region" description="Helical" evidence="11">
    <location>
        <begin position="193"/>
        <end position="218"/>
    </location>
</feature>
<dbReference type="InterPro" id="IPR046342">
    <property type="entry name" value="CBS_dom_sf"/>
</dbReference>
<dbReference type="SUPFAM" id="SSF81340">
    <property type="entry name" value="Clc chloride channel"/>
    <property type="match status" value="1"/>
</dbReference>
<feature type="transmembrane region" description="Helical" evidence="11">
    <location>
        <begin position="401"/>
        <end position="425"/>
    </location>
</feature>
<evidence type="ECO:0000313" key="13">
    <source>
        <dbReference type="EMBL" id="SHK92490.1"/>
    </source>
</evidence>
<feature type="transmembrane region" description="Helical" evidence="11">
    <location>
        <begin position="268"/>
        <end position="290"/>
    </location>
</feature>
<dbReference type="InterPro" id="IPR000644">
    <property type="entry name" value="CBS_dom"/>
</dbReference>
<feature type="transmembrane region" description="Helical" evidence="11">
    <location>
        <begin position="98"/>
        <end position="119"/>
    </location>
</feature>
<evidence type="ECO:0000313" key="14">
    <source>
        <dbReference type="Proteomes" id="UP000185812"/>
    </source>
</evidence>
<dbReference type="AlphaFoldDB" id="A0A1M6WFE5"/>
<protein>
    <submittedName>
        <fullName evidence="13">Chloride channel protein, CIC family</fullName>
    </submittedName>
</protein>
<evidence type="ECO:0000256" key="3">
    <source>
        <dbReference type="ARBA" id="ARBA00022692"/>
    </source>
</evidence>
<organism evidence="13 14">
    <name type="scientific">Rhodothermus profundi</name>
    <dbReference type="NCBI Taxonomy" id="633813"/>
    <lineage>
        <taxon>Bacteria</taxon>
        <taxon>Pseudomonadati</taxon>
        <taxon>Rhodothermota</taxon>
        <taxon>Rhodothermia</taxon>
        <taxon>Rhodothermales</taxon>
        <taxon>Rhodothermaceae</taxon>
        <taxon>Rhodothermus</taxon>
    </lineage>
</organism>
<accession>A0A1M6WFE5</accession>
<keyword evidence="8" id="KW-0868">Chloride</keyword>
<dbReference type="InterPro" id="IPR014743">
    <property type="entry name" value="Cl-channel_core"/>
</dbReference>
<dbReference type="SMART" id="SM00116">
    <property type="entry name" value="CBS"/>
    <property type="match status" value="2"/>
</dbReference>
<dbReference type="Gene3D" id="1.10.3080.10">
    <property type="entry name" value="Clc chloride channel"/>
    <property type="match status" value="1"/>
</dbReference>
<dbReference type="FunFam" id="1.10.3080.10:FF:000018">
    <property type="entry name" value="Chloride transporter, ClC family"/>
    <property type="match status" value="1"/>
</dbReference>
<feature type="transmembrane region" description="Helical" evidence="11">
    <location>
        <begin position="431"/>
        <end position="449"/>
    </location>
</feature>
<dbReference type="RefSeq" id="WP_072716124.1">
    <property type="nucleotide sequence ID" value="NZ_FRAU01000008.1"/>
</dbReference>
<evidence type="ECO:0000259" key="12">
    <source>
        <dbReference type="PROSITE" id="PS51371"/>
    </source>
</evidence>
<dbReference type="STRING" id="633813.SAMN04488087_2311"/>
<sequence>MARRNHVDPAQIFRLFYPRTLLAWTQNFDWRITGRWMFYSTIIGVLGALAALVLGELVTLLTRLMLIDGAGYPMPFPKGEGGTDIFDLEQVLQPTRRWLLLVAPTLGGLISGWIVFTYAPEAEGHGTDSVIRAFHRERGFMRIRVALVKTIASALTIGSGGSAGREGPITQIGASLGSWLAQRLRLSERERRLFLVAGMAAGLSSIFRSPLGGAFFAVEVLYREDIESEALMPAIVASITGYSLYTSIERSGTVFVTPRFEFVNPLELLPLVGFALLCAIIGIFYVRIFYGTKRRLFDPLPLAPALKPALGGLLVGILAFFFPAIMGSSYGWLQQAIDGNLPLGFMALLAFLKIIATSLTIGSGGSGGTFAPSLVIGGMLGGLYGEGLHRLLPNLVTQPEAYVLIGMGTFVGGAANVPIATTIMISEMTGSYSLLVPLIFAGVITHLVARRWSLFEEQVRTHNDSPAHRAELLPDLLRQIPVAAVVERVPYFHTVEPGHTLREMLDVFTRTREVVLPVVAPGKGHPPHYLGLVLLEDLQSFLREADALSPLIVAQDVQVPFEAVRLSDTLEDALNRFLETRYPELPVLDERGEIVGFLRPHQLISEYHRALLRHLRHTPEVETRS</sequence>
<dbReference type="InterPro" id="IPR050368">
    <property type="entry name" value="ClC-type_chloride_channel"/>
</dbReference>
<evidence type="ECO:0000256" key="7">
    <source>
        <dbReference type="ARBA" id="ARBA00023173"/>
    </source>
</evidence>
<dbReference type="PANTHER" id="PTHR43427">
    <property type="entry name" value="CHLORIDE CHANNEL PROTEIN CLC-E"/>
    <property type="match status" value="1"/>
</dbReference>
<dbReference type="GO" id="GO:0034707">
    <property type="term" value="C:chloride channel complex"/>
    <property type="evidence" value="ECO:0007669"/>
    <property type="project" value="UniProtKB-KW"/>
</dbReference>
<comment type="subcellular location">
    <subcellularLocation>
        <location evidence="1">Membrane</location>
        <topology evidence="1">Multi-pass membrane protein</topology>
    </subcellularLocation>
</comment>
<dbReference type="GO" id="GO:0005254">
    <property type="term" value="F:chloride channel activity"/>
    <property type="evidence" value="ECO:0007669"/>
    <property type="project" value="UniProtKB-KW"/>
</dbReference>
<dbReference type="PROSITE" id="PS51371">
    <property type="entry name" value="CBS"/>
    <property type="match status" value="2"/>
</dbReference>
<dbReference type="PANTHER" id="PTHR43427:SF6">
    <property type="entry name" value="CHLORIDE CHANNEL PROTEIN CLC-E"/>
    <property type="match status" value="1"/>
</dbReference>
<evidence type="ECO:0000256" key="8">
    <source>
        <dbReference type="ARBA" id="ARBA00023214"/>
    </source>
</evidence>
<proteinExistence type="predicted"/>
<keyword evidence="3 11" id="KW-0812">Transmembrane</keyword>
<dbReference type="CDD" id="cd02205">
    <property type="entry name" value="CBS_pair_SF"/>
    <property type="match status" value="1"/>
</dbReference>
<keyword evidence="2" id="KW-0813">Transport</keyword>
<evidence type="ECO:0000256" key="6">
    <source>
        <dbReference type="ARBA" id="ARBA00023136"/>
    </source>
</evidence>
<dbReference type="OrthoDB" id="9812438at2"/>
<dbReference type="EMBL" id="FRAU01000008">
    <property type="protein sequence ID" value="SHK92490.1"/>
    <property type="molecule type" value="Genomic_DNA"/>
</dbReference>
<dbReference type="CDD" id="cd00400">
    <property type="entry name" value="Voltage_gated_ClC"/>
    <property type="match status" value="1"/>
</dbReference>